<keyword evidence="2" id="KW-0732">Signal</keyword>
<dbReference type="AlphaFoldDB" id="A0A6F8YLT2"/>
<evidence type="ECO:0000313" key="4">
    <source>
        <dbReference type="Proteomes" id="UP000503011"/>
    </source>
</evidence>
<dbReference type="RefSeq" id="WP_173158679.1">
    <property type="nucleotide sequence ID" value="NZ_AP022871.1"/>
</dbReference>
<dbReference type="KEGG" id="psuu:Psuf_043730"/>
<proteinExistence type="predicted"/>
<name>A0A6F8YLT2_9ACTN</name>
<gene>
    <name evidence="3" type="ORF">Psuf_043730</name>
</gene>
<evidence type="ECO:0000256" key="2">
    <source>
        <dbReference type="SAM" id="SignalP"/>
    </source>
</evidence>
<organism evidence="3 4">
    <name type="scientific">Phytohabitans suffuscus</name>
    <dbReference type="NCBI Taxonomy" id="624315"/>
    <lineage>
        <taxon>Bacteria</taxon>
        <taxon>Bacillati</taxon>
        <taxon>Actinomycetota</taxon>
        <taxon>Actinomycetes</taxon>
        <taxon>Micromonosporales</taxon>
        <taxon>Micromonosporaceae</taxon>
    </lineage>
</organism>
<sequence>MKRFAAGLVGVVLLFASAACGAQAPHAVSHVSAPRSSYPVGIRMLALSRGEARPLPTTVWYPAIFAGRDAPVAAGRFPVVVYSHGLHGLPAYHAQIISRWVSAGFVVAAPAYPRTRKDTRRFSRADVRNQPADAWYVVREVVALPRSPATWTPAASARPATPPAATPRRASSPPATTAGSAAAS</sequence>
<feature type="chain" id="PRO_5039696772" description="1-alkyl-2-acetylglycerophosphocholine esterase" evidence="2">
    <location>
        <begin position="22"/>
        <end position="184"/>
    </location>
</feature>
<dbReference type="Gene3D" id="3.40.50.1820">
    <property type="entry name" value="alpha/beta hydrolase"/>
    <property type="match status" value="1"/>
</dbReference>
<feature type="compositionally biased region" description="Low complexity" evidence="1">
    <location>
        <begin position="166"/>
        <end position="184"/>
    </location>
</feature>
<accession>A0A6F8YLT2</accession>
<dbReference type="Proteomes" id="UP000503011">
    <property type="component" value="Chromosome"/>
</dbReference>
<evidence type="ECO:0000313" key="3">
    <source>
        <dbReference type="EMBL" id="BCB87060.1"/>
    </source>
</evidence>
<feature type="region of interest" description="Disordered" evidence="1">
    <location>
        <begin position="149"/>
        <end position="184"/>
    </location>
</feature>
<keyword evidence="4" id="KW-1185">Reference proteome</keyword>
<feature type="compositionally biased region" description="Low complexity" evidence="1">
    <location>
        <begin position="149"/>
        <end position="159"/>
    </location>
</feature>
<dbReference type="EMBL" id="AP022871">
    <property type="protein sequence ID" value="BCB87060.1"/>
    <property type="molecule type" value="Genomic_DNA"/>
</dbReference>
<protein>
    <recommendedName>
        <fullName evidence="5">1-alkyl-2-acetylglycerophosphocholine esterase</fullName>
    </recommendedName>
</protein>
<dbReference type="PROSITE" id="PS51257">
    <property type="entry name" value="PROKAR_LIPOPROTEIN"/>
    <property type="match status" value="1"/>
</dbReference>
<dbReference type="Pfam" id="PF03403">
    <property type="entry name" value="PAF-AH_p_II"/>
    <property type="match status" value="1"/>
</dbReference>
<evidence type="ECO:0008006" key="5">
    <source>
        <dbReference type="Google" id="ProtNLM"/>
    </source>
</evidence>
<evidence type="ECO:0000256" key="1">
    <source>
        <dbReference type="SAM" id="MobiDB-lite"/>
    </source>
</evidence>
<feature type="signal peptide" evidence="2">
    <location>
        <begin position="1"/>
        <end position="21"/>
    </location>
</feature>
<reference evidence="3 4" key="1">
    <citation type="submission" date="2020-03" db="EMBL/GenBank/DDBJ databases">
        <title>Whole genome shotgun sequence of Phytohabitans suffuscus NBRC 105367.</title>
        <authorList>
            <person name="Komaki H."/>
            <person name="Tamura T."/>
        </authorList>
    </citation>
    <scope>NUCLEOTIDE SEQUENCE [LARGE SCALE GENOMIC DNA]</scope>
    <source>
        <strain evidence="3 4">NBRC 105367</strain>
    </source>
</reference>
<dbReference type="InterPro" id="IPR029058">
    <property type="entry name" value="AB_hydrolase_fold"/>
</dbReference>
<dbReference type="SUPFAM" id="SSF53474">
    <property type="entry name" value="alpha/beta-Hydrolases"/>
    <property type="match status" value="1"/>
</dbReference>
<reference evidence="3 4" key="2">
    <citation type="submission" date="2020-03" db="EMBL/GenBank/DDBJ databases">
        <authorList>
            <person name="Ichikawa N."/>
            <person name="Kimura A."/>
            <person name="Kitahashi Y."/>
            <person name="Uohara A."/>
        </authorList>
    </citation>
    <scope>NUCLEOTIDE SEQUENCE [LARGE SCALE GENOMIC DNA]</scope>
    <source>
        <strain evidence="3 4">NBRC 105367</strain>
    </source>
</reference>